<dbReference type="InterPro" id="IPR002213">
    <property type="entry name" value="UDP_glucos_trans"/>
</dbReference>
<comment type="caution">
    <text evidence="2">The sequence shown here is derived from an EMBL/GenBank/DDBJ whole genome shotgun (WGS) entry which is preliminary data.</text>
</comment>
<proteinExistence type="predicted"/>
<name>A0A5C5RPB4_9ACTN</name>
<evidence type="ECO:0000313" key="2">
    <source>
        <dbReference type="EMBL" id="TWS24846.1"/>
    </source>
</evidence>
<gene>
    <name evidence="2" type="ORF">FK268_06280</name>
</gene>
<dbReference type="Proteomes" id="UP000319792">
    <property type="component" value="Unassembled WGS sequence"/>
</dbReference>
<dbReference type="GO" id="GO:0017000">
    <property type="term" value="P:antibiotic biosynthetic process"/>
    <property type="evidence" value="ECO:0007669"/>
    <property type="project" value="UniProtKB-ARBA"/>
</dbReference>
<evidence type="ECO:0000259" key="1">
    <source>
        <dbReference type="Pfam" id="PF06722"/>
    </source>
</evidence>
<dbReference type="AlphaFoldDB" id="A0A5C5RPB4"/>
<organism evidence="2 3">
    <name type="scientific">Tsukamurella sputi</name>
    <dbReference type="NCBI Taxonomy" id="2591848"/>
    <lineage>
        <taxon>Bacteria</taxon>
        <taxon>Bacillati</taxon>
        <taxon>Actinomycetota</taxon>
        <taxon>Actinomycetes</taxon>
        <taxon>Mycobacteriales</taxon>
        <taxon>Tsukamurellaceae</taxon>
        <taxon>Tsukamurella</taxon>
    </lineage>
</organism>
<accession>A0A5C5RPB4</accession>
<sequence length="413" mass="43045">MMAHVLIATYGSRGDTLPLADIGLRLQAAGHTVTLTANDELAPEVAELGLDSRSIPFDLGDSDGEPSLTDALTLIKPTGIRQLSGTLLGAVDDVPADVVLMMPFAEPAMHAFAEARGIPSLGLRFQPISATGDHPPSLIGAWSAGRTINRAAGRLAERTVDRMYGGVIADLRRDLGLPKRSARGLRRDRAEDGWRILHGYSPSVLPRPADWRRGMDVVGYWWSPTPPDWQAPPDLEAFLADGPPPVVIGLGSLMVAATERDRLSAIVDEALQQAGVRGIVQSGGAGLRAAERDGVLNIGAVPHEHLLPRAAALVHSCGAGTSGAALRAGVPTVPLPSPGGDQLFWARRLHALGAATAPVTRTKVTVSTLTQAIRAAVDEPSYRAAAGALSSAIATEDGAGAVVSAVERAITIS</sequence>
<evidence type="ECO:0000313" key="3">
    <source>
        <dbReference type="Proteomes" id="UP000319792"/>
    </source>
</evidence>
<protein>
    <submittedName>
        <fullName evidence="2">Glycosyltransferase family 1 protein</fullName>
    </submittedName>
</protein>
<reference evidence="2 3" key="2">
    <citation type="submission" date="2019-08" db="EMBL/GenBank/DDBJ databases">
        <title>Tsukamurella conjunctivitidis sp. nov., Tsukamurella assacharolytica sp. nov. and Tsukamurella sputae sp. nov. isolated from patients with conjunctivitis, bacteraemia (lymphoma) and respiratory infection (sputum) in Hong Kong.</title>
        <authorList>
            <person name="Fok K.M.N."/>
            <person name="Fong J.Y.H."/>
        </authorList>
    </citation>
    <scope>NUCLEOTIDE SEQUENCE [LARGE SCALE GENOMIC DNA]</scope>
    <source>
        <strain evidence="2 3">HKU70</strain>
    </source>
</reference>
<dbReference type="GO" id="GO:0008194">
    <property type="term" value="F:UDP-glycosyltransferase activity"/>
    <property type="evidence" value="ECO:0007669"/>
    <property type="project" value="InterPro"/>
</dbReference>
<dbReference type="InterPro" id="IPR050426">
    <property type="entry name" value="Glycosyltransferase_28"/>
</dbReference>
<dbReference type="PANTHER" id="PTHR48050:SF13">
    <property type="entry name" value="STEROL 3-BETA-GLUCOSYLTRANSFERASE UGT80A2"/>
    <property type="match status" value="1"/>
</dbReference>
<dbReference type="FunFam" id="3.40.50.2000:FF:000009">
    <property type="entry name" value="Sterol 3-beta-glucosyltransferase UGT80A2"/>
    <property type="match status" value="1"/>
</dbReference>
<keyword evidence="3" id="KW-1185">Reference proteome</keyword>
<dbReference type="CDD" id="cd03784">
    <property type="entry name" value="GT1_Gtf-like"/>
    <property type="match status" value="1"/>
</dbReference>
<feature type="domain" description="Erythromycin biosynthesis protein CIII-like C-terminal" evidence="1">
    <location>
        <begin position="293"/>
        <end position="402"/>
    </location>
</feature>
<dbReference type="Pfam" id="PF06722">
    <property type="entry name" value="EryCIII-like_C"/>
    <property type="match status" value="1"/>
</dbReference>
<dbReference type="Gene3D" id="3.40.50.2000">
    <property type="entry name" value="Glycogen Phosphorylase B"/>
    <property type="match status" value="2"/>
</dbReference>
<dbReference type="EMBL" id="VIGV01000002">
    <property type="protein sequence ID" value="TWS24846.1"/>
    <property type="molecule type" value="Genomic_DNA"/>
</dbReference>
<dbReference type="PANTHER" id="PTHR48050">
    <property type="entry name" value="STEROL 3-BETA-GLUCOSYLTRANSFERASE"/>
    <property type="match status" value="1"/>
</dbReference>
<dbReference type="SUPFAM" id="SSF53756">
    <property type="entry name" value="UDP-Glycosyltransferase/glycogen phosphorylase"/>
    <property type="match status" value="1"/>
</dbReference>
<keyword evidence="2" id="KW-0808">Transferase</keyword>
<dbReference type="OrthoDB" id="3253247at2"/>
<reference evidence="2 3" key="1">
    <citation type="submission" date="2019-06" db="EMBL/GenBank/DDBJ databases">
        <authorList>
            <person name="Teng J.L.L."/>
            <person name="Lee H.H."/>
            <person name="Lau S.K.P."/>
            <person name="Woo P.C.Y."/>
        </authorList>
    </citation>
    <scope>NUCLEOTIDE SEQUENCE [LARGE SCALE GENOMIC DNA]</scope>
    <source>
        <strain evidence="2 3">HKU70</strain>
    </source>
</reference>
<dbReference type="GO" id="GO:0016758">
    <property type="term" value="F:hexosyltransferase activity"/>
    <property type="evidence" value="ECO:0007669"/>
    <property type="project" value="UniProtKB-ARBA"/>
</dbReference>
<dbReference type="InterPro" id="IPR010610">
    <property type="entry name" value="EryCIII-like_C"/>
</dbReference>